<evidence type="ECO:0000256" key="3">
    <source>
        <dbReference type="ARBA" id="ARBA00022741"/>
    </source>
</evidence>
<dbReference type="Proteomes" id="UP000029665">
    <property type="component" value="Unassembled WGS sequence"/>
</dbReference>
<dbReference type="Pfam" id="PF00120">
    <property type="entry name" value="Gln-synt_C"/>
    <property type="match status" value="1"/>
</dbReference>
<evidence type="ECO:0000313" key="9">
    <source>
        <dbReference type="Proteomes" id="UP000029665"/>
    </source>
</evidence>
<evidence type="ECO:0000256" key="1">
    <source>
        <dbReference type="ARBA" id="ARBA00009897"/>
    </source>
</evidence>
<keyword evidence="9" id="KW-1185">Reference proteome</keyword>
<organism evidence="8 9">
    <name type="scientific">Pycnoporus cinnabarinus</name>
    <name type="common">Cinnabar-red polypore</name>
    <name type="synonym">Trametes cinnabarina</name>
    <dbReference type="NCBI Taxonomy" id="5643"/>
    <lineage>
        <taxon>Eukaryota</taxon>
        <taxon>Fungi</taxon>
        <taxon>Dikarya</taxon>
        <taxon>Basidiomycota</taxon>
        <taxon>Agaricomycotina</taxon>
        <taxon>Agaricomycetes</taxon>
        <taxon>Polyporales</taxon>
        <taxon>Polyporaceae</taxon>
        <taxon>Trametes</taxon>
    </lineage>
</organism>
<keyword evidence="3" id="KW-0547">Nucleotide-binding</keyword>
<evidence type="ECO:0000256" key="5">
    <source>
        <dbReference type="PROSITE-ProRule" id="PRU01331"/>
    </source>
</evidence>
<keyword evidence="2" id="KW-0436">Ligase</keyword>
<dbReference type="OrthoDB" id="77835at2759"/>
<reference evidence="8" key="1">
    <citation type="submission" date="2014-01" db="EMBL/GenBank/DDBJ databases">
        <title>The genome of the white-rot fungus Pycnoporus cinnabarinus: a basidiomycete model with a versatile arsenal for lignocellulosic biomass breakdown.</title>
        <authorList>
            <person name="Levasseur A."/>
            <person name="Lomascolo A."/>
            <person name="Ruiz-Duenas F.J."/>
            <person name="Uzan E."/>
            <person name="Piumi F."/>
            <person name="Kues U."/>
            <person name="Ram A.F.J."/>
            <person name="Murat C."/>
            <person name="Haon M."/>
            <person name="Benoit I."/>
            <person name="Arfi Y."/>
            <person name="Chevret D."/>
            <person name="Drula E."/>
            <person name="Kwon M.J."/>
            <person name="Gouret P."/>
            <person name="Lesage-Meessen L."/>
            <person name="Lombard V."/>
            <person name="Mariette J."/>
            <person name="Noirot C."/>
            <person name="Park J."/>
            <person name="Patyshakuliyeva A."/>
            <person name="Wieneger R.A.B."/>
            <person name="Wosten H.A.B."/>
            <person name="Martin F."/>
            <person name="Coutinho P.M."/>
            <person name="de Vries R."/>
            <person name="Martinez A.T."/>
            <person name="Klopp C."/>
            <person name="Pontarotti P."/>
            <person name="Henrissat B."/>
            <person name="Record E."/>
        </authorList>
    </citation>
    <scope>NUCLEOTIDE SEQUENCE [LARGE SCALE GENOMIC DNA]</scope>
    <source>
        <strain evidence="8">BRFM137</strain>
    </source>
</reference>
<dbReference type="InterPro" id="IPR014746">
    <property type="entry name" value="Gln_synth/guanido_kin_cat_dom"/>
</dbReference>
<evidence type="ECO:0000259" key="7">
    <source>
        <dbReference type="PROSITE" id="PS51987"/>
    </source>
</evidence>
<dbReference type="FunFam" id="3.30.590.10:FF:000005">
    <property type="entry name" value="Probable glutamine synthetase"/>
    <property type="match status" value="1"/>
</dbReference>
<evidence type="ECO:0000256" key="4">
    <source>
        <dbReference type="ARBA" id="ARBA00022840"/>
    </source>
</evidence>
<dbReference type="OMA" id="NIMTFRL"/>
<dbReference type="SUPFAM" id="SSF55931">
    <property type="entry name" value="Glutamine synthetase/guanido kinase"/>
    <property type="match status" value="1"/>
</dbReference>
<dbReference type="PROSITE" id="PS51987">
    <property type="entry name" value="GS_CATALYTIC"/>
    <property type="match status" value="1"/>
</dbReference>
<evidence type="ECO:0000313" key="8">
    <source>
        <dbReference type="EMBL" id="CDO73541.1"/>
    </source>
</evidence>
<evidence type="ECO:0000256" key="6">
    <source>
        <dbReference type="RuleBase" id="RU000384"/>
    </source>
</evidence>
<dbReference type="GO" id="GO:0005524">
    <property type="term" value="F:ATP binding"/>
    <property type="evidence" value="ECO:0007669"/>
    <property type="project" value="UniProtKB-KW"/>
</dbReference>
<dbReference type="STRING" id="5643.A0A060SH58"/>
<protein>
    <recommendedName>
        <fullName evidence="7">GS catalytic domain-containing protein</fullName>
    </recommendedName>
</protein>
<dbReference type="HOGENOM" id="CLU_017290_0_1_1"/>
<gene>
    <name evidence="8" type="ORF">BN946_scf185014.g11</name>
</gene>
<keyword evidence="4" id="KW-0067">ATP-binding</keyword>
<dbReference type="GO" id="GO:0006576">
    <property type="term" value="P:biogenic amine metabolic process"/>
    <property type="evidence" value="ECO:0007669"/>
    <property type="project" value="UniProtKB-ARBA"/>
</dbReference>
<dbReference type="Gene3D" id="3.30.590.10">
    <property type="entry name" value="Glutamine synthetase/guanido kinase, catalytic domain"/>
    <property type="match status" value="1"/>
</dbReference>
<dbReference type="SMART" id="SM01230">
    <property type="entry name" value="Gln-synt_C"/>
    <property type="match status" value="1"/>
</dbReference>
<comment type="caution">
    <text evidence="8">The sequence shown here is derived from an EMBL/GenBank/DDBJ whole genome shotgun (WGS) entry which is preliminary data.</text>
</comment>
<dbReference type="EMBL" id="CCBP010000122">
    <property type="protein sequence ID" value="CDO73541.1"/>
    <property type="molecule type" value="Genomic_DNA"/>
</dbReference>
<dbReference type="InterPro" id="IPR008146">
    <property type="entry name" value="Gln_synth_cat_dom"/>
</dbReference>
<dbReference type="PANTHER" id="PTHR43785:SF12">
    <property type="entry name" value="TYPE-1 GLUTAMINE SYNTHETASE 2"/>
    <property type="match status" value="1"/>
</dbReference>
<evidence type="ECO:0000256" key="2">
    <source>
        <dbReference type="ARBA" id="ARBA00022598"/>
    </source>
</evidence>
<dbReference type="GO" id="GO:0004356">
    <property type="term" value="F:glutamine synthetase activity"/>
    <property type="evidence" value="ECO:0007669"/>
    <property type="project" value="InterPro"/>
</dbReference>
<comment type="similarity">
    <text evidence="1 5 6">Belongs to the glutamine synthetase family.</text>
</comment>
<proteinExistence type="inferred from homology"/>
<accession>A0A060SH58</accession>
<feature type="domain" description="GS catalytic" evidence="7">
    <location>
        <begin position="104"/>
        <end position="464"/>
    </location>
</feature>
<dbReference type="AlphaFoldDB" id="A0A060SH58"/>
<name>A0A060SH58_PYCCI</name>
<sequence length="464" mass="51939">MVCDASHQQRRIRADASFLKSTEKFLSAASSDGFNFCSVIFGWDIHDTVYSKELLISNRANGYRDLIASIDLATYRRIPWENNVPFFLVSFLDPDTKEPICADPRGVLRKVAVRAQAKGWRCIAGCEYEYFQFKETPESLAKKNFRDLQPLTPGMHGYSLLRTQLNTQYFNDLFDESLKFQVPLEGHHTETGPGVYETALAYTDALRMADNAILFKFLAKSVGMKRGVVPSFMAKPWGNLPGCSGHIHVSLRDSNGKSLFALPEEQLKTGRPDAQYKDTKFLSQEGEWFLAGVLAGLPDVMPMLVPTINGYKRLVGGEAFWAPNAVTYGYDSRAASVRIISPPSVPPSATRLEVRVPGADMNPYFALSAIFALGLRGIEKKLKLPGPPVSHISPEDRKTGKVQMLPQSLEAATERMMRPDSIAREDGVFGDDFVEHFGGTRQHEVRLWNEAVTNWEVERYLELA</sequence>
<dbReference type="PANTHER" id="PTHR43785">
    <property type="entry name" value="GAMMA-GLUTAMYLPUTRESCINE SYNTHETASE"/>
    <property type="match status" value="1"/>
</dbReference>